<evidence type="ECO:0000313" key="5">
    <source>
        <dbReference type="Proteomes" id="UP001204833"/>
    </source>
</evidence>
<evidence type="ECO:0000256" key="2">
    <source>
        <dbReference type="SAM" id="MobiDB-lite"/>
    </source>
</evidence>
<dbReference type="InterPro" id="IPR011989">
    <property type="entry name" value="ARM-like"/>
</dbReference>
<accession>A0AAD5G083</accession>
<protein>
    <recommendedName>
        <fullName evidence="3">SYO1-like TPR repeats domain-containing protein</fullName>
    </recommendedName>
</protein>
<proteinExistence type="inferred from homology"/>
<dbReference type="InterPro" id="IPR057990">
    <property type="entry name" value="TPR_SYO1"/>
</dbReference>
<dbReference type="GeneID" id="76149154"/>
<sequence length="612" mass="69726">MGKLKKGRKNQKARLNPIASKSQQDLKKDESTRTSKIQPLVNKLHSTTPNEKSMALGAITILSEDARMRSLLLKEKVVSVVMQTCLNDSNDEIIVEAYGLLRNLGIEEGYDVTKYLWRQGIWTSIESALNKIDESFKFLLEKGNVEKDKSKLQLLYDFTENILSLILVLASGDESMYDSVLSKIDPILDFVLKIIDGHINRGLRVTNKLFDALLEFIYEFSTESVEFVEKLERFEHWDKLISFVNESTSSLAKVYVEGIKFNNYEVLESIHANKQVVLGEILHNVFAIVTSTDLQKLQERIESIAHPNNANEPIKKDANTLEKDLSGGNETKAETKRDLSTIEIGLSIITAVLEYLSISEDAPEKALNLSGTLQTVLFEQIEPMLVQLFKFELKANILQLGEQIVGAINNFSWLILSSEHLPVSWFEKSLQLWDIILSIQDENLQLESLGILWAIVKSLGPQIVDKIPPEFISRLQQVQANNGNANAFLNVIGLLGSIAPIVNNIEITFEISQFLINSLKAACHEPQSARNLEVIIESLNAIYDIFGDKDFDYDYPIFVQHNYLTLLRDFEPRIKEIYKRVDKSKQPHMKVKMEETWINLDRFIQYKASERE</sequence>
<dbReference type="PANTHER" id="PTHR13347">
    <property type="entry name" value="HEAT REPEAT-CONTAINING PROTEIN 3"/>
    <property type="match status" value="1"/>
</dbReference>
<comment type="similarity">
    <text evidence="1">Belongs to the nuclear import and ribosome assembly adapter family.</text>
</comment>
<dbReference type="Pfam" id="PF25567">
    <property type="entry name" value="TPR_SYO1"/>
    <property type="match status" value="1"/>
</dbReference>
<dbReference type="GO" id="GO:0051082">
    <property type="term" value="F:unfolded protein binding"/>
    <property type="evidence" value="ECO:0007669"/>
    <property type="project" value="TreeGrafter"/>
</dbReference>
<dbReference type="CDD" id="cd13394">
    <property type="entry name" value="Syo1_like"/>
    <property type="match status" value="1"/>
</dbReference>
<evidence type="ECO:0000256" key="1">
    <source>
        <dbReference type="ARBA" id="ARBA00049983"/>
    </source>
</evidence>
<dbReference type="Proteomes" id="UP001204833">
    <property type="component" value="Unassembled WGS sequence"/>
</dbReference>
<organism evidence="4 5">
    <name type="scientific">Candida theae</name>
    <dbReference type="NCBI Taxonomy" id="1198502"/>
    <lineage>
        <taxon>Eukaryota</taxon>
        <taxon>Fungi</taxon>
        <taxon>Dikarya</taxon>
        <taxon>Ascomycota</taxon>
        <taxon>Saccharomycotina</taxon>
        <taxon>Pichiomycetes</taxon>
        <taxon>Debaryomycetaceae</taxon>
        <taxon>Candida/Lodderomyces clade</taxon>
        <taxon>Candida</taxon>
    </lineage>
</organism>
<reference evidence="4 5" key="1">
    <citation type="journal article" date="2022" name="DNA Res.">
        <title>Genome analysis of five recently described species of the CUG-Ser clade uncovers Candida theae as a new hybrid lineage with pathogenic potential in the Candida parapsilosis species complex.</title>
        <authorList>
            <person name="Mixao V."/>
            <person name="Del Olmo V."/>
            <person name="Hegedusova E."/>
            <person name="Saus E."/>
            <person name="Pryszcz L."/>
            <person name="Cillingova A."/>
            <person name="Nosek J."/>
            <person name="Gabaldon T."/>
        </authorList>
    </citation>
    <scope>NUCLEOTIDE SEQUENCE [LARGE SCALE GENOMIC DNA]</scope>
    <source>
        <strain evidence="4 5">CBS 12239</strain>
    </source>
</reference>
<feature type="domain" description="SYO1-like TPR repeats" evidence="3">
    <location>
        <begin position="442"/>
        <end position="610"/>
    </location>
</feature>
<feature type="region of interest" description="Disordered" evidence="2">
    <location>
        <begin position="1"/>
        <end position="34"/>
    </location>
</feature>
<dbReference type="Gene3D" id="1.25.10.10">
    <property type="entry name" value="Leucine-rich Repeat Variant"/>
    <property type="match status" value="1"/>
</dbReference>
<dbReference type="PANTHER" id="PTHR13347:SF1">
    <property type="entry name" value="HEAT REPEAT-CONTAINING PROTEIN 3"/>
    <property type="match status" value="1"/>
</dbReference>
<dbReference type="RefSeq" id="XP_051610428.1">
    <property type="nucleotide sequence ID" value="XM_051750265.1"/>
</dbReference>
<feature type="compositionally biased region" description="Basic residues" evidence="2">
    <location>
        <begin position="1"/>
        <end position="12"/>
    </location>
</feature>
<dbReference type="GO" id="GO:0042273">
    <property type="term" value="P:ribosomal large subunit biogenesis"/>
    <property type="evidence" value="ECO:0007669"/>
    <property type="project" value="TreeGrafter"/>
</dbReference>
<evidence type="ECO:0000313" key="4">
    <source>
        <dbReference type="EMBL" id="KAI5964421.1"/>
    </source>
</evidence>
<dbReference type="GO" id="GO:0006606">
    <property type="term" value="P:protein import into nucleus"/>
    <property type="evidence" value="ECO:0007669"/>
    <property type="project" value="TreeGrafter"/>
</dbReference>
<dbReference type="InterPro" id="IPR052616">
    <property type="entry name" value="SYO1-like"/>
</dbReference>
<gene>
    <name evidence="4" type="ORF">KGF57_001095</name>
</gene>
<dbReference type="InterPro" id="IPR016024">
    <property type="entry name" value="ARM-type_fold"/>
</dbReference>
<comment type="caution">
    <text evidence="4">The sequence shown here is derived from an EMBL/GenBank/DDBJ whole genome shotgun (WGS) entry which is preliminary data.</text>
</comment>
<evidence type="ECO:0000259" key="3">
    <source>
        <dbReference type="Pfam" id="PF25567"/>
    </source>
</evidence>
<name>A0AAD5G083_9ASCO</name>
<dbReference type="EMBL" id="JAIHNG010000048">
    <property type="protein sequence ID" value="KAI5964421.1"/>
    <property type="molecule type" value="Genomic_DNA"/>
</dbReference>
<feature type="compositionally biased region" description="Basic and acidic residues" evidence="2">
    <location>
        <begin position="24"/>
        <end position="33"/>
    </location>
</feature>
<dbReference type="SUPFAM" id="SSF48371">
    <property type="entry name" value="ARM repeat"/>
    <property type="match status" value="1"/>
</dbReference>
<keyword evidence="5" id="KW-1185">Reference proteome</keyword>
<dbReference type="AlphaFoldDB" id="A0AAD5G083"/>